<dbReference type="RefSeq" id="WP_146898502.1">
    <property type="nucleotide sequence ID" value="NZ_BAAARM010000001.1"/>
</dbReference>
<dbReference type="SUPFAM" id="SSF52172">
    <property type="entry name" value="CheY-like"/>
    <property type="match status" value="1"/>
</dbReference>
<accession>A0A512D7H9</accession>
<dbReference type="InterPro" id="IPR058245">
    <property type="entry name" value="NreC/VraR/RcsB-like_REC"/>
</dbReference>
<comment type="caution">
    <text evidence="9">The sequence shown here is derived from an EMBL/GenBank/DDBJ whole genome shotgun (WGS) entry which is preliminary data.</text>
</comment>
<dbReference type="PANTHER" id="PTHR43214:SF24">
    <property type="entry name" value="TRANSCRIPTIONAL REGULATORY PROTEIN NARL-RELATED"/>
    <property type="match status" value="1"/>
</dbReference>
<feature type="domain" description="Response regulatory" evidence="8">
    <location>
        <begin position="3"/>
        <end position="119"/>
    </location>
</feature>
<dbReference type="InterPro" id="IPR001789">
    <property type="entry name" value="Sig_transdc_resp-reg_receiver"/>
</dbReference>
<dbReference type="Pfam" id="PF00072">
    <property type="entry name" value="Response_reg"/>
    <property type="match status" value="1"/>
</dbReference>
<dbReference type="Proteomes" id="UP000321181">
    <property type="component" value="Unassembled WGS sequence"/>
</dbReference>
<dbReference type="PROSITE" id="PS50043">
    <property type="entry name" value="HTH_LUXR_2"/>
    <property type="match status" value="1"/>
</dbReference>
<keyword evidence="3 9" id="KW-0238">DNA-binding</keyword>
<evidence type="ECO:0000256" key="1">
    <source>
        <dbReference type="ARBA" id="ARBA00022553"/>
    </source>
</evidence>
<dbReference type="PROSITE" id="PS50110">
    <property type="entry name" value="RESPONSE_REGULATORY"/>
    <property type="match status" value="1"/>
</dbReference>
<dbReference type="SMART" id="SM00421">
    <property type="entry name" value="HTH_LUXR"/>
    <property type="match status" value="1"/>
</dbReference>
<evidence type="ECO:0000256" key="4">
    <source>
        <dbReference type="ARBA" id="ARBA00023163"/>
    </source>
</evidence>
<reference evidence="9 10" key="1">
    <citation type="submission" date="2019-07" db="EMBL/GenBank/DDBJ databases">
        <title>Whole genome shotgun sequence of Cellulomonas aerilata NBRC 106308.</title>
        <authorList>
            <person name="Hosoyama A."/>
            <person name="Uohara A."/>
            <person name="Ohji S."/>
            <person name="Ichikawa N."/>
        </authorList>
    </citation>
    <scope>NUCLEOTIDE SEQUENCE [LARGE SCALE GENOMIC DNA]</scope>
    <source>
        <strain evidence="9 10">NBRC 106308</strain>
    </source>
</reference>
<dbReference type="GO" id="GO:0006355">
    <property type="term" value="P:regulation of DNA-templated transcription"/>
    <property type="evidence" value="ECO:0007669"/>
    <property type="project" value="InterPro"/>
</dbReference>
<evidence type="ECO:0000256" key="5">
    <source>
        <dbReference type="PROSITE-ProRule" id="PRU00169"/>
    </source>
</evidence>
<feature type="domain" description="HTH luxR-type" evidence="7">
    <location>
        <begin position="146"/>
        <end position="211"/>
    </location>
</feature>
<dbReference type="PRINTS" id="PR00038">
    <property type="entry name" value="HTHLUXR"/>
</dbReference>
<gene>
    <name evidence="9" type="ORF">CAE01nite_01200</name>
</gene>
<evidence type="ECO:0000313" key="9">
    <source>
        <dbReference type="EMBL" id="GEO32395.1"/>
    </source>
</evidence>
<evidence type="ECO:0000256" key="6">
    <source>
        <dbReference type="SAM" id="MobiDB-lite"/>
    </source>
</evidence>
<keyword evidence="4" id="KW-0804">Transcription</keyword>
<dbReference type="EMBL" id="BJYY01000001">
    <property type="protein sequence ID" value="GEO32395.1"/>
    <property type="molecule type" value="Genomic_DNA"/>
</dbReference>
<keyword evidence="10" id="KW-1185">Reference proteome</keyword>
<dbReference type="OrthoDB" id="9808843at2"/>
<name>A0A512D7H9_9CELL</name>
<dbReference type="AlphaFoldDB" id="A0A512D7H9"/>
<dbReference type="InterPro" id="IPR011006">
    <property type="entry name" value="CheY-like_superfamily"/>
</dbReference>
<dbReference type="InterPro" id="IPR039420">
    <property type="entry name" value="WalR-like"/>
</dbReference>
<evidence type="ECO:0000256" key="2">
    <source>
        <dbReference type="ARBA" id="ARBA00023015"/>
    </source>
</evidence>
<keyword evidence="1 5" id="KW-0597">Phosphoprotein</keyword>
<dbReference type="Pfam" id="PF00196">
    <property type="entry name" value="GerE"/>
    <property type="match status" value="1"/>
</dbReference>
<dbReference type="InterPro" id="IPR000792">
    <property type="entry name" value="Tscrpt_reg_LuxR_C"/>
</dbReference>
<evidence type="ECO:0000256" key="3">
    <source>
        <dbReference type="ARBA" id="ARBA00023125"/>
    </source>
</evidence>
<protein>
    <submittedName>
        <fullName evidence="9">DNA-binding response regulator</fullName>
    </submittedName>
</protein>
<evidence type="ECO:0000259" key="7">
    <source>
        <dbReference type="PROSITE" id="PS50043"/>
    </source>
</evidence>
<dbReference type="Gene3D" id="3.40.50.2300">
    <property type="match status" value="1"/>
</dbReference>
<keyword evidence="2" id="KW-0805">Transcription regulation</keyword>
<evidence type="ECO:0000259" key="8">
    <source>
        <dbReference type="PROSITE" id="PS50110"/>
    </source>
</evidence>
<dbReference type="GO" id="GO:0000160">
    <property type="term" value="P:phosphorelay signal transduction system"/>
    <property type="evidence" value="ECO:0007669"/>
    <property type="project" value="InterPro"/>
</dbReference>
<dbReference type="GO" id="GO:0003677">
    <property type="term" value="F:DNA binding"/>
    <property type="evidence" value="ECO:0007669"/>
    <property type="project" value="UniProtKB-KW"/>
</dbReference>
<dbReference type="InterPro" id="IPR016032">
    <property type="entry name" value="Sig_transdc_resp-reg_C-effctor"/>
</dbReference>
<dbReference type="CDD" id="cd06170">
    <property type="entry name" value="LuxR_C_like"/>
    <property type="match status" value="1"/>
</dbReference>
<feature type="modified residue" description="4-aspartylphosphate" evidence="5">
    <location>
        <position position="54"/>
    </location>
</feature>
<dbReference type="CDD" id="cd17535">
    <property type="entry name" value="REC_NarL-like"/>
    <property type="match status" value="1"/>
</dbReference>
<proteinExistence type="predicted"/>
<sequence length="250" mass="26269">MTRVAIVDDQTLVRQGIRSLLGLSAEVEVVAEGADGDDALDIVARGGVDVVLLDLRMPRRDGIAALEAMRDRGDTVPVLVLTTFDDDELVLAALRAGARGYLLKDVTLDQLLGGIRTVATGGTLLQPALTDRLLRAAARRPTPVAGIDRPEPLTGRELDVLRLVAAGYSNNEIASALHLAPGTVKNHVTGVLLKLGVRDRTRAVLRALDLGLLESPRGTVDRPAGGASDGSAEQRGRRGRTHGGSGRHGG</sequence>
<organism evidence="9 10">
    <name type="scientific">Cellulomonas aerilata</name>
    <dbReference type="NCBI Taxonomy" id="515326"/>
    <lineage>
        <taxon>Bacteria</taxon>
        <taxon>Bacillati</taxon>
        <taxon>Actinomycetota</taxon>
        <taxon>Actinomycetes</taxon>
        <taxon>Micrococcales</taxon>
        <taxon>Cellulomonadaceae</taxon>
        <taxon>Cellulomonas</taxon>
    </lineage>
</organism>
<evidence type="ECO:0000313" key="10">
    <source>
        <dbReference type="Proteomes" id="UP000321181"/>
    </source>
</evidence>
<dbReference type="SUPFAM" id="SSF46894">
    <property type="entry name" value="C-terminal effector domain of the bipartite response regulators"/>
    <property type="match status" value="1"/>
</dbReference>
<dbReference type="PANTHER" id="PTHR43214">
    <property type="entry name" value="TWO-COMPONENT RESPONSE REGULATOR"/>
    <property type="match status" value="1"/>
</dbReference>
<dbReference type="SMART" id="SM00448">
    <property type="entry name" value="REC"/>
    <property type="match status" value="1"/>
</dbReference>
<feature type="region of interest" description="Disordered" evidence="6">
    <location>
        <begin position="216"/>
        <end position="250"/>
    </location>
</feature>